<feature type="chain" id="PRO_5046392743" evidence="2">
    <location>
        <begin position="23"/>
        <end position="301"/>
    </location>
</feature>
<keyword evidence="4" id="KW-1185">Reference proteome</keyword>
<name>A0ABU2MGZ0_9ACTN</name>
<feature type="signal peptide" evidence="2">
    <location>
        <begin position="1"/>
        <end position="22"/>
    </location>
</feature>
<evidence type="ECO:0000313" key="3">
    <source>
        <dbReference type="EMBL" id="MDT0331979.1"/>
    </source>
</evidence>
<feature type="compositionally biased region" description="Pro residues" evidence="1">
    <location>
        <begin position="63"/>
        <end position="72"/>
    </location>
</feature>
<evidence type="ECO:0000256" key="1">
    <source>
        <dbReference type="SAM" id="MobiDB-lite"/>
    </source>
</evidence>
<evidence type="ECO:0000256" key="2">
    <source>
        <dbReference type="SAM" id="SignalP"/>
    </source>
</evidence>
<protein>
    <submittedName>
        <fullName evidence="3">Uncharacterized protein</fullName>
    </submittedName>
</protein>
<accession>A0ABU2MGZ0</accession>
<dbReference type="RefSeq" id="WP_311514426.1">
    <property type="nucleotide sequence ID" value="NZ_JAVREP010000032.1"/>
</dbReference>
<sequence>MVATRFLTLPLALLLAGCGGGAESIDPTDGGTREPGITDAPAAPPSPEGEVVPQAPAVTPSPTGEPAPPPSAPATDATEPATGEPPAETVTGYLEALAATDDPDRVREGLHLTVEGSAAHQLLLHTSSIAQAWSDGGVAAPPTSLNRTDDGAELCPALGNDPDCGEYTGFTGRDTLITGLRINGSDPGPSLIVGEDVTADSEGVNATLITAYRSVVDHVLVVTVEFEAAEDLSLDLEGTAYRAEDGSEQRVEDAAGRRELDAETATHAVFHLPDALPGGELVVGGCLAECSALVDLRLPVR</sequence>
<proteinExistence type="predicted"/>
<feature type="region of interest" description="Disordered" evidence="1">
    <location>
        <begin position="24"/>
        <end position="87"/>
    </location>
</feature>
<keyword evidence="2" id="KW-0732">Signal</keyword>
<gene>
    <name evidence="3" type="ORF">RM479_26520</name>
</gene>
<dbReference type="EMBL" id="JAVREP010000032">
    <property type="protein sequence ID" value="MDT0331979.1"/>
    <property type="molecule type" value="Genomic_DNA"/>
</dbReference>
<dbReference type="Proteomes" id="UP001183390">
    <property type="component" value="Unassembled WGS sequence"/>
</dbReference>
<dbReference type="PROSITE" id="PS51257">
    <property type="entry name" value="PROKAR_LIPOPROTEIN"/>
    <property type="match status" value="1"/>
</dbReference>
<reference evidence="4" key="1">
    <citation type="submission" date="2023-07" db="EMBL/GenBank/DDBJ databases">
        <title>30 novel species of actinomycetes from the DSMZ collection.</title>
        <authorList>
            <person name="Nouioui I."/>
        </authorList>
    </citation>
    <scope>NUCLEOTIDE SEQUENCE [LARGE SCALE GENOMIC DNA]</scope>
    <source>
        <strain evidence="4">DSM 44743</strain>
    </source>
</reference>
<evidence type="ECO:0000313" key="4">
    <source>
        <dbReference type="Proteomes" id="UP001183390"/>
    </source>
</evidence>
<comment type="caution">
    <text evidence="3">The sequence shown here is derived from an EMBL/GenBank/DDBJ whole genome shotgun (WGS) entry which is preliminary data.</text>
</comment>
<organism evidence="3 4">
    <name type="scientific">Nocardiopsis lambiniae</name>
    <dbReference type="NCBI Taxonomy" id="3075539"/>
    <lineage>
        <taxon>Bacteria</taxon>
        <taxon>Bacillati</taxon>
        <taxon>Actinomycetota</taxon>
        <taxon>Actinomycetes</taxon>
        <taxon>Streptosporangiales</taxon>
        <taxon>Nocardiopsidaceae</taxon>
        <taxon>Nocardiopsis</taxon>
    </lineage>
</organism>
<feature type="compositionally biased region" description="Low complexity" evidence="1">
    <location>
        <begin position="73"/>
        <end position="87"/>
    </location>
</feature>